<feature type="transmembrane region" description="Helical" evidence="1">
    <location>
        <begin position="12"/>
        <end position="33"/>
    </location>
</feature>
<keyword evidence="1" id="KW-0812">Transmembrane</keyword>
<keyword evidence="1" id="KW-1133">Transmembrane helix</keyword>
<gene>
    <name evidence="2" type="ORF">S01H4_38728</name>
</gene>
<proteinExistence type="predicted"/>
<comment type="caution">
    <text evidence="2">The sequence shown here is derived from an EMBL/GenBank/DDBJ whole genome shotgun (WGS) entry which is preliminary data.</text>
</comment>
<name>X1BFG7_9ZZZZ</name>
<sequence length="43" mass="4821">MSVAMKGWALRGLFDPCFGSFIAIVMLSNWKLFREVMATAARP</sequence>
<reference evidence="2" key="1">
    <citation type="journal article" date="2014" name="Front. Microbiol.">
        <title>High frequency of phylogenetically diverse reductive dehalogenase-homologous genes in deep subseafloor sedimentary metagenomes.</title>
        <authorList>
            <person name="Kawai M."/>
            <person name="Futagami T."/>
            <person name="Toyoda A."/>
            <person name="Takaki Y."/>
            <person name="Nishi S."/>
            <person name="Hori S."/>
            <person name="Arai W."/>
            <person name="Tsubouchi T."/>
            <person name="Morono Y."/>
            <person name="Uchiyama I."/>
            <person name="Ito T."/>
            <person name="Fujiyama A."/>
            <person name="Inagaki F."/>
            <person name="Takami H."/>
        </authorList>
    </citation>
    <scope>NUCLEOTIDE SEQUENCE</scope>
    <source>
        <strain evidence="2">Expedition CK06-06</strain>
    </source>
</reference>
<dbReference type="AlphaFoldDB" id="X1BFG7"/>
<keyword evidence="1" id="KW-0472">Membrane</keyword>
<evidence type="ECO:0000313" key="2">
    <source>
        <dbReference type="EMBL" id="GAG93770.1"/>
    </source>
</evidence>
<evidence type="ECO:0000256" key="1">
    <source>
        <dbReference type="SAM" id="Phobius"/>
    </source>
</evidence>
<accession>X1BFG7</accession>
<feature type="non-terminal residue" evidence="2">
    <location>
        <position position="43"/>
    </location>
</feature>
<organism evidence="2">
    <name type="scientific">marine sediment metagenome</name>
    <dbReference type="NCBI Taxonomy" id="412755"/>
    <lineage>
        <taxon>unclassified sequences</taxon>
        <taxon>metagenomes</taxon>
        <taxon>ecological metagenomes</taxon>
    </lineage>
</organism>
<protein>
    <submittedName>
        <fullName evidence="2">Uncharacterized protein</fullName>
    </submittedName>
</protein>
<dbReference type="EMBL" id="BART01020907">
    <property type="protein sequence ID" value="GAG93770.1"/>
    <property type="molecule type" value="Genomic_DNA"/>
</dbReference>